<protein>
    <recommendedName>
        <fullName evidence="1">Lipocalin-like domain-containing protein</fullName>
    </recommendedName>
</protein>
<reference evidence="3" key="2">
    <citation type="submission" date="2016-11" db="EMBL/GenBank/DDBJ databases">
        <authorList>
            <person name="Jaros S."/>
            <person name="Januszkiewicz K."/>
            <person name="Wedrychowicz H."/>
        </authorList>
    </citation>
    <scope>NUCLEOTIDE SEQUENCE [LARGE SCALE GENOMIC DNA]</scope>
    <source>
        <strain evidence="3">DSM 19859</strain>
    </source>
</reference>
<evidence type="ECO:0000259" key="1">
    <source>
        <dbReference type="Pfam" id="PF13648"/>
    </source>
</evidence>
<dbReference type="PROSITE" id="PS51257">
    <property type="entry name" value="PROKAR_LIPOPROTEIN"/>
    <property type="match status" value="1"/>
</dbReference>
<dbReference type="Proteomes" id="UP000290037">
    <property type="component" value="Unassembled WGS sequence"/>
</dbReference>
<proteinExistence type="predicted"/>
<dbReference type="RefSeq" id="WP_072981935.1">
    <property type="nucleotide sequence ID" value="NZ_FQXT01000003.1"/>
</dbReference>
<dbReference type="OrthoDB" id="1143855at2"/>
<evidence type="ECO:0000313" key="4">
    <source>
        <dbReference type="Proteomes" id="UP000184240"/>
    </source>
</evidence>
<accession>A0A1M5XIC6</accession>
<evidence type="ECO:0000313" key="2">
    <source>
        <dbReference type="EMBL" id="RXG30067.1"/>
    </source>
</evidence>
<sequence length="140" mass="16451">MKKIGFFILVILTLISCEKNDPKAQLQHLNGYWEIEKVETPYGEDRGYKFNERVDYIEIEDSVGFRTKVLPRIDGTFVNSETQEKITVRIIDDSLRLNYSTPFAEWTETVLEANGERLKVKNDRGMIYSYKKFEKINITD</sequence>
<gene>
    <name evidence="2" type="ORF">DSM01_816</name>
    <name evidence="3" type="ORF">SAMN04487999_1522</name>
</gene>
<evidence type="ECO:0000313" key="5">
    <source>
        <dbReference type="Proteomes" id="UP000290037"/>
    </source>
</evidence>
<dbReference type="EMBL" id="FQXT01000003">
    <property type="protein sequence ID" value="SHH99577.1"/>
    <property type="molecule type" value="Genomic_DNA"/>
</dbReference>
<feature type="domain" description="Lipocalin-like" evidence="1">
    <location>
        <begin position="29"/>
        <end position="119"/>
    </location>
</feature>
<dbReference type="EMBL" id="QOVN01000002">
    <property type="protein sequence ID" value="RXG30067.1"/>
    <property type="molecule type" value="Genomic_DNA"/>
</dbReference>
<name>A0A1M5XIC6_9FLAO</name>
<dbReference type="AlphaFoldDB" id="A0A1M5XIC6"/>
<reference evidence="4" key="1">
    <citation type="submission" date="2016-11" db="EMBL/GenBank/DDBJ databases">
        <authorList>
            <person name="Varghese N."/>
            <person name="Submissions S."/>
        </authorList>
    </citation>
    <scope>NUCLEOTIDE SEQUENCE [LARGE SCALE GENOMIC DNA]</scope>
    <source>
        <strain evidence="4">DSM 19859</strain>
    </source>
</reference>
<dbReference type="Proteomes" id="UP000184240">
    <property type="component" value="Unassembled WGS sequence"/>
</dbReference>
<dbReference type="STRING" id="573501.SAMN04487999_1522"/>
<reference evidence="2 5" key="3">
    <citation type="submission" date="2018-07" db="EMBL/GenBank/DDBJ databases">
        <title>Leeuwenhoekiella genomics.</title>
        <authorList>
            <person name="Tahon G."/>
            <person name="Willems A."/>
        </authorList>
    </citation>
    <scope>NUCLEOTIDE SEQUENCE [LARGE SCALE GENOMIC DNA]</scope>
    <source>
        <strain evidence="2 5">LMG 24856</strain>
    </source>
</reference>
<dbReference type="InterPro" id="IPR024311">
    <property type="entry name" value="Lipocalin-like"/>
</dbReference>
<organism evidence="3 4">
    <name type="scientific">Leeuwenhoekiella palythoae</name>
    <dbReference type="NCBI Taxonomy" id="573501"/>
    <lineage>
        <taxon>Bacteria</taxon>
        <taxon>Pseudomonadati</taxon>
        <taxon>Bacteroidota</taxon>
        <taxon>Flavobacteriia</taxon>
        <taxon>Flavobacteriales</taxon>
        <taxon>Flavobacteriaceae</taxon>
        <taxon>Leeuwenhoekiella</taxon>
    </lineage>
</organism>
<dbReference type="Pfam" id="PF13648">
    <property type="entry name" value="Lipocalin_4"/>
    <property type="match status" value="1"/>
</dbReference>
<keyword evidence="5" id="KW-1185">Reference proteome</keyword>
<evidence type="ECO:0000313" key="3">
    <source>
        <dbReference type="EMBL" id="SHH99577.1"/>
    </source>
</evidence>